<evidence type="ECO:0000256" key="6">
    <source>
        <dbReference type="RuleBase" id="RU368030"/>
    </source>
</evidence>
<comment type="caution">
    <text evidence="8">The sequence shown here is derived from an EMBL/GenBank/DDBJ whole genome shotgun (WGS) entry which is preliminary data.</text>
</comment>
<comment type="function">
    <text evidence="6">Component of the type II secretion system required for the energy-dependent secretion of extracellular factors such as proteases and toxins from the periplasm.</text>
</comment>
<evidence type="ECO:0000256" key="2">
    <source>
        <dbReference type="ARBA" id="ARBA00022481"/>
    </source>
</evidence>
<evidence type="ECO:0000256" key="3">
    <source>
        <dbReference type="ARBA" id="ARBA00022692"/>
    </source>
</evidence>
<dbReference type="Gene3D" id="3.30.1300.30">
    <property type="entry name" value="GSPII I/J protein-like"/>
    <property type="match status" value="1"/>
</dbReference>
<gene>
    <name evidence="8" type="primary">gspI</name>
    <name evidence="8" type="ORF">J0A65_04780</name>
</gene>
<evidence type="ECO:0000256" key="4">
    <source>
        <dbReference type="ARBA" id="ARBA00022989"/>
    </source>
</evidence>
<dbReference type="InterPro" id="IPR003413">
    <property type="entry name" value="T2SS_GspI_C"/>
</dbReference>
<keyword evidence="2 6" id="KW-0488">Methylation</keyword>
<feature type="domain" description="Type II secretion system protein GspI C-terminal" evidence="7">
    <location>
        <begin position="35"/>
        <end position="112"/>
    </location>
</feature>
<name>A0ABS3CQ04_9ALTE</name>
<sequence>MTLLEVMAALLIFAMAGTAIMKAAGEHLHNIGMIEEVTLATWVANNRLTQVHLEGRWPPQNNQRGHVEMAHRTWYWKQIVKETADKQLRQIEVEVRLDEQAPQAITSVSTYFTKPERAN</sequence>
<evidence type="ECO:0000313" key="9">
    <source>
        <dbReference type="Proteomes" id="UP000663992"/>
    </source>
</evidence>
<comment type="subcellular location">
    <subcellularLocation>
        <location evidence="6">Cell inner membrane</location>
        <topology evidence="6">Single-pass membrane protein</topology>
    </subcellularLocation>
    <subcellularLocation>
        <location evidence="1">Membrane</location>
        <topology evidence="1">Single-pass membrane protein</topology>
    </subcellularLocation>
</comment>
<keyword evidence="4" id="KW-1133">Transmembrane helix</keyword>
<accession>A0ABS3CQ04</accession>
<evidence type="ECO:0000256" key="5">
    <source>
        <dbReference type="ARBA" id="ARBA00023136"/>
    </source>
</evidence>
<evidence type="ECO:0000256" key="1">
    <source>
        <dbReference type="ARBA" id="ARBA00004167"/>
    </source>
</evidence>
<proteinExistence type="inferred from homology"/>
<comment type="subunit">
    <text evidence="6">Type II secretion is composed of four main components: the outer membrane complex, the inner membrane complex, the cytoplasmic secretion ATPase and the periplasm-spanning pseudopilus.</text>
</comment>
<organism evidence="8 9">
    <name type="scientific">Bowmanella yangjiangensis</name>
    <dbReference type="NCBI Taxonomy" id="2811230"/>
    <lineage>
        <taxon>Bacteria</taxon>
        <taxon>Pseudomonadati</taxon>
        <taxon>Pseudomonadota</taxon>
        <taxon>Gammaproteobacteria</taxon>
        <taxon>Alteromonadales</taxon>
        <taxon>Alteromonadaceae</taxon>
        <taxon>Bowmanella</taxon>
    </lineage>
</organism>
<dbReference type="Proteomes" id="UP000663992">
    <property type="component" value="Unassembled WGS sequence"/>
</dbReference>
<dbReference type="NCBIfam" id="TIGR01707">
    <property type="entry name" value="gspI"/>
    <property type="match status" value="1"/>
</dbReference>
<keyword evidence="6" id="KW-0997">Cell inner membrane</keyword>
<keyword evidence="9" id="KW-1185">Reference proteome</keyword>
<dbReference type="SUPFAM" id="SSF54523">
    <property type="entry name" value="Pili subunits"/>
    <property type="match status" value="1"/>
</dbReference>
<dbReference type="PANTHER" id="PTHR38779:SF2">
    <property type="entry name" value="TYPE II SECRETION SYSTEM PROTEIN I-RELATED"/>
    <property type="match status" value="1"/>
</dbReference>
<dbReference type="PANTHER" id="PTHR38779">
    <property type="entry name" value="TYPE II SECRETION SYSTEM PROTEIN I-RELATED"/>
    <property type="match status" value="1"/>
</dbReference>
<keyword evidence="6" id="KW-1003">Cell membrane</keyword>
<reference evidence="8 9" key="1">
    <citation type="submission" date="2021-03" db="EMBL/GenBank/DDBJ databases">
        <title>novel species isolated from a fishpond in China.</title>
        <authorList>
            <person name="Lu H."/>
            <person name="Cai Z."/>
        </authorList>
    </citation>
    <scope>NUCLEOTIDE SEQUENCE [LARGE SCALE GENOMIC DNA]</scope>
    <source>
        <strain evidence="8 9">Y57</strain>
    </source>
</reference>
<evidence type="ECO:0000259" key="7">
    <source>
        <dbReference type="Pfam" id="PF02501"/>
    </source>
</evidence>
<protein>
    <recommendedName>
        <fullName evidence="6">Type II secretion system protein I</fullName>
        <shortName evidence="6">T2SS minor pseudopilin I</shortName>
    </recommendedName>
</protein>
<comment type="similarity">
    <text evidence="6">Belongs to the GSP I family.</text>
</comment>
<dbReference type="Pfam" id="PF02501">
    <property type="entry name" value="T2SSI"/>
    <property type="match status" value="1"/>
</dbReference>
<comment type="PTM">
    <text evidence="6">Cleaved by prepilin peptidase.</text>
</comment>
<evidence type="ECO:0000313" key="8">
    <source>
        <dbReference type="EMBL" id="MBN7819167.1"/>
    </source>
</evidence>
<keyword evidence="3" id="KW-0812">Transmembrane</keyword>
<dbReference type="InterPro" id="IPR010052">
    <property type="entry name" value="T2SS_protein-GspI"/>
</dbReference>
<keyword evidence="5" id="KW-0472">Membrane</keyword>
<dbReference type="EMBL" id="JAFKCS010000003">
    <property type="protein sequence ID" value="MBN7819167.1"/>
    <property type="molecule type" value="Genomic_DNA"/>
</dbReference>
<dbReference type="InterPro" id="IPR045584">
    <property type="entry name" value="Pilin-like"/>
</dbReference>